<evidence type="ECO:0008006" key="2">
    <source>
        <dbReference type="Google" id="ProtNLM"/>
    </source>
</evidence>
<name>A0A382VM50_9ZZZZ</name>
<dbReference type="EMBL" id="UINC01153085">
    <property type="protein sequence ID" value="SVD47609.1"/>
    <property type="molecule type" value="Genomic_DNA"/>
</dbReference>
<accession>A0A382VM50</accession>
<sequence length="130" mass="14248">MLLIDAHLDLAMNALEWNRDLNLSVEQVRQAEAGMKQKGRGCGTTTLPELRRAEVPLTVATVISRTGRPGSPASGTAHQEISYAKAQGQLAYYRVLESQNKVRIIANRQSLDQHIDACQQEGAKEPLGII</sequence>
<organism evidence="1">
    <name type="scientific">marine metagenome</name>
    <dbReference type="NCBI Taxonomy" id="408172"/>
    <lineage>
        <taxon>unclassified sequences</taxon>
        <taxon>metagenomes</taxon>
        <taxon>ecological metagenomes</taxon>
    </lineage>
</organism>
<gene>
    <name evidence="1" type="ORF">METZ01_LOCUS400463</name>
</gene>
<protein>
    <recommendedName>
        <fullName evidence="2">Peptidase M19</fullName>
    </recommendedName>
</protein>
<dbReference type="Gene3D" id="3.20.20.140">
    <property type="entry name" value="Metal-dependent hydrolases"/>
    <property type="match status" value="1"/>
</dbReference>
<dbReference type="AlphaFoldDB" id="A0A382VM50"/>
<feature type="non-terminal residue" evidence="1">
    <location>
        <position position="130"/>
    </location>
</feature>
<evidence type="ECO:0000313" key="1">
    <source>
        <dbReference type="EMBL" id="SVD47609.1"/>
    </source>
</evidence>
<proteinExistence type="predicted"/>
<reference evidence="1" key="1">
    <citation type="submission" date="2018-05" db="EMBL/GenBank/DDBJ databases">
        <authorList>
            <person name="Lanie J.A."/>
            <person name="Ng W.-L."/>
            <person name="Kazmierczak K.M."/>
            <person name="Andrzejewski T.M."/>
            <person name="Davidsen T.M."/>
            <person name="Wayne K.J."/>
            <person name="Tettelin H."/>
            <person name="Glass J.I."/>
            <person name="Rusch D."/>
            <person name="Podicherti R."/>
            <person name="Tsui H.-C.T."/>
            <person name="Winkler M.E."/>
        </authorList>
    </citation>
    <scope>NUCLEOTIDE SEQUENCE</scope>
</reference>